<sequence length="183" mass="20857">MEGKTALIMIDIINKMDFEGSENLLENARGIIEPLRELKRQAKENDIPVIYANDNFGLWHEDMNSLIEECKKGIGKEVIEQLLPEEKDYFLIKPKHSAFFGTQLDILLRKLEVENLILTGLSGDMCVLFTSSEAYMREFNLWVPGDCVASEVDEDHEASLRIINRSMFANVTPATETDIIEAF</sequence>
<keyword evidence="5" id="KW-1185">Reference proteome</keyword>
<dbReference type="SUPFAM" id="SSF52499">
    <property type="entry name" value="Isochorismatase-like hydrolases"/>
    <property type="match status" value="1"/>
</dbReference>
<dbReference type="InterPro" id="IPR000868">
    <property type="entry name" value="Isochorismatase-like_dom"/>
</dbReference>
<reference evidence="4 5" key="1">
    <citation type="submission" date="2024-09" db="EMBL/GenBank/DDBJ databases">
        <authorList>
            <person name="Sun Q."/>
            <person name="Mori K."/>
        </authorList>
    </citation>
    <scope>NUCLEOTIDE SEQUENCE [LARGE SCALE GENOMIC DNA]</scope>
    <source>
        <strain evidence="4 5">JCM 12822</strain>
    </source>
</reference>
<evidence type="ECO:0000313" key="4">
    <source>
        <dbReference type="EMBL" id="MFB9859664.1"/>
    </source>
</evidence>
<dbReference type="InterPro" id="IPR036380">
    <property type="entry name" value="Isochorismatase-like_sf"/>
</dbReference>
<dbReference type="RefSeq" id="WP_380569302.1">
    <property type="nucleotide sequence ID" value="NZ_JBHMAH010000004.1"/>
</dbReference>
<name>A0ABV5Z0L8_9STAP</name>
<dbReference type="PANTHER" id="PTHR43540">
    <property type="entry name" value="PEROXYUREIDOACRYLATE/UREIDOACRYLATE AMIDOHYDROLASE-RELATED"/>
    <property type="match status" value="1"/>
</dbReference>
<dbReference type="InterPro" id="IPR050272">
    <property type="entry name" value="Isochorismatase-like_hydrls"/>
</dbReference>
<evidence type="ECO:0000313" key="5">
    <source>
        <dbReference type="Proteomes" id="UP001589740"/>
    </source>
</evidence>
<dbReference type="EMBL" id="JBHMAH010000004">
    <property type="protein sequence ID" value="MFB9859664.1"/>
    <property type="molecule type" value="Genomic_DNA"/>
</dbReference>
<dbReference type="CDD" id="cd00431">
    <property type="entry name" value="cysteine_hydrolases"/>
    <property type="match status" value="1"/>
</dbReference>
<organism evidence="4 5">
    <name type="scientific">Salinicoccus siamensis</name>
    <dbReference type="NCBI Taxonomy" id="381830"/>
    <lineage>
        <taxon>Bacteria</taxon>
        <taxon>Bacillati</taxon>
        <taxon>Bacillota</taxon>
        <taxon>Bacilli</taxon>
        <taxon>Bacillales</taxon>
        <taxon>Staphylococcaceae</taxon>
        <taxon>Salinicoccus</taxon>
    </lineage>
</organism>
<accession>A0ABV5Z0L8</accession>
<dbReference type="GO" id="GO:0016787">
    <property type="term" value="F:hydrolase activity"/>
    <property type="evidence" value="ECO:0007669"/>
    <property type="project" value="UniProtKB-KW"/>
</dbReference>
<dbReference type="InterPro" id="IPR016291">
    <property type="entry name" value="Isochorismatase"/>
</dbReference>
<evidence type="ECO:0000259" key="3">
    <source>
        <dbReference type="Pfam" id="PF00857"/>
    </source>
</evidence>
<gene>
    <name evidence="4" type="ORF">ACFFLE_00895</name>
</gene>
<comment type="similarity">
    <text evidence="1">Belongs to the isochorismatase family.</text>
</comment>
<dbReference type="Proteomes" id="UP001589740">
    <property type="component" value="Unassembled WGS sequence"/>
</dbReference>
<evidence type="ECO:0000256" key="1">
    <source>
        <dbReference type="ARBA" id="ARBA00006336"/>
    </source>
</evidence>
<dbReference type="Pfam" id="PF00857">
    <property type="entry name" value="Isochorismatase"/>
    <property type="match status" value="1"/>
</dbReference>
<protein>
    <submittedName>
        <fullName evidence="4">Cysteine hydrolase family protein</fullName>
    </submittedName>
</protein>
<proteinExistence type="inferred from homology"/>
<dbReference type="Gene3D" id="3.40.50.850">
    <property type="entry name" value="Isochorismatase-like"/>
    <property type="match status" value="1"/>
</dbReference>
<feature type="domain" description="Isochorismatase-like" evidence="3">
    <location>
        <begin position="5"/>
        <end position="174"/>
    </location>
</feature>
<keyword evidence="2 4" id="KW-0378">Hydrolase</keyword>
<dbReference type="PANTHER" id="PTHR43540:SF6">
    <property type="entry name" value="ISOCHORISMATASE-LIKE DOMAIN-CONTAINING PROTEIN"/>
    <property type="match status" value="1"/>
</dbReference>
<evidence type="ECO:0000256" key="2">
    <source>
        <dbReference type="ARBA" id="ARBA00022801"/>
    </source>
</evidence>
<comment type="caution">
    <text evidence="4">The sequence shown here is derived from an EMBL/GenBank/DDBJ whole genome shotgun (WGS) entry which is preliminary data.</text>
</comment>
<dbReference type="PRINTS" id="PR01398">
    <property type="entry name" value="ISCHRISMTASE"/>
</dbReference>